<dbReference type="AlphaFoldDB" id="A0A506UJ72"/>
<feature type="transmembrane region" description="Helical" evidence="3">
    <location>
        <begin position="28"/>
        <end position="46"/>
    </location>
</feature>
<evidence type="ECO:0000256" key="1">
    <source>
        <dbReference type="ARBA" id="ARBA00004196"/>
    </source>
</evidence>
<comment type="caution">
    <text evidence="6">The sequence shown here is derived from an EMBL/GenBank/DDBJ whole genome shotgun (WGS) entry which is preliminary data.</text>
</comment>
<dbReference type="InterPro" id="IPR058625">
    <property type="entry name" value="MdtA-like_BSH"/>
</dbReference>
<protein>
    <submittedName>
        <fullName evidence="6">HlyD family efflux transporter periplasmic adaptor subunit</fullName>
    </submittedName>
</protein>
<gene>
    <name evidence="6" type="ORF">FJU08_02105</name>
</gene>
<reference evidence="6 7" key="1">
    <citation type="submission" date="2019-06" db="EMBL/GenBank/DDBJ databases">
        <authorList>
            <person name="Li M."/>
        </authorList>
    </citation>
    <scope>NUCLEOTIDE SEQUENCE [LARGE SCALE GENOMIC DNA]</scope>
    <source>
        <strain evidence="6 7">BGMRC2036</strain>
    </source>
</reference>
<keyword evidence="7" id="KW-1185">Reference proteome</keyword>
<dbReference type="Gene3D" id="1.10.287.470">
    <property type="entry name" value="Helix hairpin bin"/>
    <property type="match status" value="2"/>
</dbReference>
<dbReference type="PANTHER" id="PTHR30386:SF19">
    <property type="entry name" value="MULTIDRUG EXPORT PROTEIN EMRA-RELATED"/>
    <property type="match status" value="1"/>
</dbReference>
<dbReference type="Gene3D" id="2.40.30.170">
    <property type="match status" value="1"/>
</dbReference>
<dbReference type="InterPro" id="IPR050739">
    <property type="entry name" value="MFP"/>
</dbReference>
<dbReference type="PRINTS" id="PR01490">
    <property type="entry name" value="RTXTOXIND"/>
</dbReference>
<name>A0A506UJ72_9HYPH</name>
<dbReference type="Pfam" id="PF25876">
    <property type="entry name" value="HH_MFP_RND"/>
    <property type="match status" value="1"/>
</dbReference>
<evidence type="ECO:0000259" key="5">
    <source>
        <dbReference type="Pfam" id="PF25917"/>
    </source>
</evidence>
<feature type="domain" description="Multidrug resistance protein MdtA-like barrel-sandwich hybrid" evidence="5">
    <location>
        <begin position="65"/>
        <end position="280"/>
    </location>
</feature>
<dbReference type="PANTHER" id="PTHR30386">
    <property type="entry name" value="MEMBRANE FUSION SUBUNIT OF EMRAB-TOLC MULTIDRUG EFFLUX PUMP"/>
    <property type="match status" value="1"/>
</dbReference>
<accession>A0A506UJ72</accession>
<keyword evidence="3" id="KW-0472">Membrane</keyword>
<keyword evidence="3" id="KW-0812">Transmembrane</keyword>
<dbReference type="GO" id="GO:0030313">
    <property type="term" value="C:cell envelope"/>
    <property type="evidence" value="ECO:0007669"/>
    <property type="project" value="UniProtKB-SubCell"/>
</dbReference>
<dbReference type="InterPro" id="IPR058624">
    <property type="entry name" value="MdtA-like_HH"/>
</dbReference>
<feature type="domain" description="Multidrug resistance protein MdtA-like alpha-helical hairpin" evidence="4">
    <location>
        <begin position="141"/>
        <end position="204"/>
    </location>
</feature>
<dbReference type="EMBL" id="VHLG01000001">
    <property type="protein sequence ID" value="TPW33375.1"/>
    <property type="molecule type" value="Genomic_DNA"/>
</dbReference>
<dbReference type="Gene3D" id="2.40.50.100">
    <property type="match status" value="1"/>
</dbReference>
<proteinExistence type="predicted"/>
<keyword evidence="2" id="KW-0175">Coiled coil</keyword>
<evidence type="ECO:0000256" key="3">
    <source>
        <dbReference type="SAM" id="Phobius"/>
    </source>
</evidence>
<comment type="subcellular location">
    <subcellularLocation>
        <location evidence="1">Cell envelope</location>
    </subcellularLocation>
</comment>
<evidence type="ECO:0000256" key="2">
    <source>
        <dbReference type="SAM" id="Coils"/>
    </source>
</evidence>
<dbReference type="Proteomes" id="UP000318801">
    <property type="component" value="Unassembled WGS sequence"/>
</dbReference>
<dbReference type="Pfam" id="PF25917">
    <property type="entry name" value="BSH_RND"/>
    <property type="match status" value="1"/>
</dbReference>
<feature type="coiled-coil region" evidence="2">
    <location>
        <begin position="106"/>
        <end position="161"/>
    </location>
</feature>
<dbReference type="SUPFAM" id="SSF111369">
    <property type="entry name" value="HlyD-like secretion proteins"/>
    <property type="match status" value="3"/>
</dbReference>
<evidence type="ECO:0000259" key="4">
    <source>
        <dbReference type="Pfam" id="PF25876"/>
    </source>
</evidence>
<keyword evidence="3" id="KW-1133">Transmembrane helix</keyword>
<dbReference type="OrthoDB" id="9811754at2"/>
<organism evidence="6 7">
    <name type="scientific">Martelella alba</name>
    <dbReference type="NCBI Taxonomy" id="2590451"/>
    <lineage>
        <taxon>Bacteria</taxon>
        <taxon>Pseudomonadati</taxon>
        <taxon>Pseudomonadota</taxon>
        <taxon>Alphaproteobacteria</taxon>
        <taxon>Hyphomicrobiales</taxon>
        <taxon>Aurantimonadaceae</taxon>
        <taxon>Martelella</taxon>
    </lineage>
</organism>
<sequence length="380" mass="40257">MNQNEEPNLSEAQAMEAAAPKRSRRGPAFAGLLIVVVACAGGFAAYDRFYASEHVSTDNAYVGAETAEITPLVAAPVAEVLVSDAEHVKKGDVLVRLDDTDAKLQLAMAEANYQSAIRRVQGYQARDRALQAQTAAQEAGLDKAKASLEAAEAGYDKARIDYERRKDLVERGSVSGDELTASETAMKTAKADLAAAKAGLAVAAASIDASVGNEKVNATLIEGTGVDDNPEVLAAKAARDQAKVNLDRTVIQAPVDGIVSERSVQIGERVQPGQRIMVVVPVNDVYVDANFKEIQLRDVKPGQQVTLHADLYGSDVTYDGTVVGFTGGTGSAFSVVPAQNATGNWIKVVQRLPVRIALEPQQLTEHPLAVGLSMNVDIHL</sequence>
<evidence type="ECO:0000313" key="6">
    <source>
        <dbReference type="EMBL" id="TPW33375.1"/>
    </source>
</evidence>
<dbReference type="RefSeq" id="WP_141147313.1">
    <property type="nucleotide sequence ID" value="NZ_VHLG01000001.1"/>
</dbReference>
<evidence type="ECO:0000313" key="7">
    <source>
        <dbReference type="Proteomes" id="UP000318801"/>
    </source>
</evidence>
<dbReference type="GO" id="GO:0055085">
    <property type="term" value="P:transmembrane transport"/>
    <property type="evidence" value="ECO:0007669"/>
    <property type="project" value="InterPro"/>
</dbReference>